<gene>
    <name evidence="4" type="ORF">DWB85_12480</name>
</gene>
<dbReference type="Gene3D" id="3.10.450.50">
    <property type="match status" value="1"/>
</dbReference>
<keyword evidence="1" id="KW-0175">Coiled coil</keyword>
<keyword evidence="5" id="KW-1185">Reference proteome</keyword>
<dbReference type="EMBL" id="QRAN01000013">
    <property type="protein sequence ID" value="RLQ21435.1"/>
    <property type="molecule type" value="Genomic_DNA"/>
</dbReference>
<evidence type="ECO:0000256" key="2">
    <source>
        <dbReference type="SAM" id="MobiDB-lite"/>
    </source>
</evidence>
<protein>
    <submittedName>
        <fullName evidence="4">Nuclear transport factor 2 family protein</fullName>
    </submittedName>
</protein>
<dbReference type="SUPFAM" id="SSF54427">
    <property type="entry name" value="NTF2-like"/>
    <property type="match status" value="1"/>
</dbReference>
<evidence type="ECO:0000259" key="3">
    <source>
        <dbReference type="Pfam" id="PF13577"/>
    </source>
</evidence>
<accession>A0A3L7DXJ7</accession>
<organism evidence="4 5">
    <name type="scientific">Seongchinamella sediminis</name>
    <dbReference type="NCBI Taxonomy" id="2283635"/>
    <lineage>
        <taxon>Bacteria</taxon>
        <taxon>Pseudomonadati</taxon>
        <taxon>Pseudomonadota</taxon>
        <taxon>Gammaproteobacteria</taxon>
        <taxon>Cellvibrionales</taxon>
        <taxon>Halieaceae</taxon>
        <taxon>Seongchinamella</taxon>
    </lineage>
</organism>
<evidence type="ECO:0000313" key="5">
    <source>
        <dbReference type="Proteomes" id="UP000265509"/>
    </source>
</evidence>
<reference evidence="4 5" key="1">
    <citation type="submission" date="2018-07" db="EMBL/GenBank/DDBJ databases">
        <title>Halioglobus sp. genome submission.</title>
        <authorList>
            <person name="Ye M.-Q."/>
            <person name="Du Z.-J."/>
        </authorList>
    </citation>
    <scope>NUCLEOTIDE SEQUENCE [LARGE SCALE GENOMIC DNA]</scope>
    <source>
        <strain evidence="4 5">U0301</strain>
    </source>
</reference>
<feature type="domain" description="SnoaL-like" evidence="3">
    <location>
        <begin position="90"/>
        <end position="226"/>
    </location>
</feature>
<feature type="region of interest" description="Disordered" evidence="2">
    <location>
        <begin position="1"/>
        <end position="27"/>
    </location>
</feature>
<dbReference type="InterPro" id="IPR032710">
    <property type="entry name" value="NTF2-like_dom_sf"/>
</dbReference>
<sequence length="249" mass="27237">MLANAGPTVSELPLPGQEKSPLARSPGLHRTMPIAHDILRCGTWIQAPCLPGTQAFRVSVDLAPWHRGYNSGGEKIMSDARIEALEQRLQRTEDELAIRNLIARYGMAVDCGDVQSALDCHLHDAVYVVSAPRAGREQSGENSDLDLRGHQAIRDMLGSELHQSLLPGCAHTVGPLTVEVNGDQARATGYSRLYHSSDGQPQLMRLGINAWELRRQTGRWYIARRTSRLVSEPAAQAVLGDAAWLPQAP</sequence>
<comment type="caution">
    <text evidence="4">The sequence shown here is derived from an EMBL/GenBank/DDBJ whole genome shotgun (WGS) entry which is preliminary data.</text>
</comment>
<evidence type="ECO:0000256" key="1">
    <source>
        <dbReference type="SAM" id="Coils"/>
    </source>
</evidence>
<dbReference type="CDD" id="cd00531">
    <property type="entry name" value="NTF2_like"/>
    <property type="match status" value="1"/>
</dbReference>
<feature type="coiled-coil region" evidence="1">
    <location>
        <begin position="75"/>
        <end position="102"/>
    </location>
</feature>
<dbReference type="Pfam" id="PF13577">
    <property type="entry name" value="SnoaL_4"/>
    <property type="match status" value="1"/>
</dbReference>
<name>A0A3L7DXJ7_9GAMM</name>
<dbReference type="InterPro" id="IPR037401">
    <property type="entry name" value="SnoaL-like"/>
</dbReference>
<proteinExistence type="predicted"/>
<dbReference type="Proteomes" id="UP000265509">
    <property type="component" value="Unassembled WGS sequence"/>
</dbReference>
<dbReference type="OrthoDB" id="1492465at2"/>
<dbReference type="AlphaFoldDB" id="A0A3L7DXJ7"/>
<evidence type="ECO:0000313" key="4">
    <source>
        <dbReference type="EMBL" id="RLQ21435.1"/>
    </source>
</evidence>